<dbReference type="AlphaFoldDB" id="A0AA86PMX5"/>
<gene>
    <name evidence="2" type="ORF">HINF_LOCUS23852</name>
    <name evidence="1" type="ORF">HINF_LOCUS30126</name>
</gene>
<protein>
    <submittedName>
        <fullName evidence="2">Hypothetical_protein</fullName>
    </submittedName>
</protein>
<organism evidence="1">
    <name type="scientific">Hexamita inflata</name>
    <dbReference type="NCBI Taxonomy" id="28002"/>
    <lineage>
        <taxon>Eukaryota</taxon>
        <taxon>Metamonada</taxon>
        <taxon>Diplomonadida</taxon>
        <taxon>Hexamitidae</taxon>
        <taxon>Hexamitinae</taxon>
        <taxon>Hexamita</taxon>
    </lineage>
</organism>
<dbReference type="Proteomes" id="UP001642409">
    <property type="component" value="Unassembled WGS sequence"/>
</dbReference>
<keyword evidence="3" id="KW-1185">Reference proteome</keyword>
<proteinExistence type="predicted"/>
<reference evidence="2 3" key="2">
    <citation type="submission" date="2024-07" db="EMBL/GenBank/DDBJ databases">
        <authorList>
            <person name="Akdeniz Z."/>
        </authorList>
    </citation>
    <scope>NUCLEOTIDE SEQUENCE [LARGE SCALE GENOMIC DNA]</scope>
</reference>
<evidence type="ECO:0000313" key="1">
    <source>
        <dbReference type="EMBL" id="CAI9942481.1"/>
    </source>
</evidence>
<dbReference type="EMBL" id="CAXDID020000069">
    <property type="protein sequence ID" value="CAL6013580.1"/>
    <property type="molecule type" value="Genomic_DNA"/>
</dbReference>
<reference evidence="1" key="1">
    <citation type="submission" date="2023-06" db="EMBL/GenBank/DDBJ databases">
        <authorList>
            <person name="Kurt Z."/>
        </authorList>
    </citation>
    <scope>NUCLEOTIDE SEQUENCE</scope>
</reference>
<evidence type="ECO:0000313" key="3">
    <source>
        <dbReference type="Proteomes" id="UP001642409"/>
    </source>
</evidence>
<accession>A0AA86PMX5</accession>
<dbReference type="EMBL" id="CATOUU010000703">
    <property type="protein sequence ID" value="CAI9942481.1"/>
    <property type="molecule type" value="Genomic_DNA"/>
</dbReference>
<name>A0AA86PMX5_9EUKA</name>
<sequence>MTEKDIFDQITLEQIEKQIVLKRGHDFVSGFPSHKDNCNSIVEISIFNCEVDLSRLNTSKNRIFFEKCTLLNKVHRLRVNELYIDTCRVRSSQFIGASIKALHIYRDYQEHMNLAEYVSLTTIIDDLSDAILVSIEDAWCELKTYSQPKINCLQIRNWMLQINRQISFKFFTNVQDYTVEDEPKTLIKYKTHRQKYDQNIVLSSEQKRKINCQIQSLLKGVQLFKNQLMHIVQILLFEVGIE</sequence>
<evidence type="ECO:0000313" key="2">
    <source>
        <dbReference type="EMBL" id="CAL6013580.1"/>
    </source>
</evidence>
<comment type="caution">
    <text evidence="1">The sequence shown here is derived from an EMBL/GenBank/DDBJ whole genome shotgun (WGS) entry which is preliminary data.</text>
</comment>